<keyword evidence="3 9" id="KW-0808">Transferase</keyword>
<feature type="transmembrane region" description="Helical" evidence="8">
    <location>
        <begin position="143"/>
        <end position="169"/>
    </location>
</feature>
<evidence type="ECO:0000256" key="5">
    <source>
        <dbReference type="ARBA" id="ARBA00022989"/>
    </source>
</evidence>
<dbReference type="InterPro" id="IPR000715">
    <property type="entry name" value="Glycosyl_transferase_4"/>
</dbReference>
<dbReference type="Proteomes" id="UP000034292">
    <property type="component" value="Unassembled WGS sequence"/>
</dbReference>
<dbReference type="AlphaFoldDB" id="A0A0G0TMD7"/>
<dbReference type="PANTHER" id="PTHR22926:SF3">
    <property type="entry name" value="UNDECAPRENYL-PHOSPHATE ALPHA-N-ACETYLGLUCOSAMINYL 1-PHOSPHATE TRANSFERASE"/>
    <property type="match status" value="1"/>
</dbReference>
<gene>
    <name evidence="9" type="ORF">UU23_C0002G0011</name>
</gene>
<sequence>MNNFFVFFIAFITSLVFVNLTIKFAAQFGLVDDPRKRKHPAALHSFVIPRAGGLPIFLAFVLSSLLAMPTSKELVGIFLGGGILVFIGILDDKYDLKNSYKFLGQLLAALVVVAFGIGISFITNPMHIFSDFPSVIKLDAWRIIFELFGTHSIVVWADLFAIFWIVWVINMVNFSSGVDGQLGGIAIVVFMVIFVASLRFLGADPSQAVVTKLALIGAGATLGFLIFNFYPAKIFPGDSGSYFLGFLIAVISILSGAKVGTAILVMAIPLVDGVFTVIRRIAEGKSPFKGDRKHLHHRLLEVGLSQRSVSLFYWLLCAILGAIALLLPSGEKLFAGVFAAIIILGGILWLNMSLPVKGQK</sequence>
<feature type="binding site" evidence="7">
    <location>
        <position position="173"/>
    </location>
    <ligand>
        <name>Mg(2+)</name>
        <dbReference type="ChEBI" id="CHEBI:18420"/>
    </ligand>
</feature>
<organism evidence="9 10">
    <name type="scientific">Candidatus Curtissbacteria bacterium GW2011_GWA1_40_9</name>
    <dbReference type="NCBI Taxonomy" id="1618408"/>
    <lineage>
        <taxon>Bacteria</taxon>
        <taxon>Candidatus Curtissiibacteriota</taxon>
    </lineage>
</organism>
<evidence type="ECO:0000256" key="8">
    <source>
        <dbReference type="SAM" id="Phobius"/>
    </source>
</evidence>
<accession>A0A0G0TMD7</accession>
<dbReference type="EMBL" id="LBZV01000002">
    <property type="protein sequence ID" value="KKR78184.1"/>
    <property type="molecule type" value="Genomic_DNA"/>
</dbReference>
<comment type="caution">
    <text evidence="9">The sequence shown here is derived from an EMBL/GenBank/DDBJ whole genome shotgun (WGS) entry which is preliminary data.</text>
</comment>
<feature type="binding site" evidence="7">
    <location>
        <position position="238"/>
    </location>
    <ligand>
        <name>Mg(2+)</name>
        <dbReference type="ChEBI" id="CHEBI:18420"/>
    </ligand>
</feature>
<dbReference type="STRING" id="1618408.UU23_C0002G0011"/>
<keyword evidence="5 8" id="KW-1133">Transmembrane helix</keyword>
<feature type="transmembrane region" description="Helical" evidence="8">
    <location>
        <begin position="333"/>
        <end position="352"/>
    </location>
</feature>
<evidence type="ECO:0000256" key="6">
    <source>
        <dbReference type="ARBA" id="ARBA00023136"/>
    </source>
</evidence>
<feature type="transmembrane region" description="Helical" evidence="8">
    <location>
        <begin position="242"/>
        <end position="271"/>
    </location>
</feature>
<dbReference type="GO" id="GO:0071555">
    <property type="term" value="P:cell wall organization"/>
    <property type="evidence" value="ECO:0007669"/>
    <property type="project" value="TreeGrafter"/>
</dbReference>
<evidence type="ECO:0000256" key="7">
    <source>
        <dbReference type="PIRSR" id="PIRSR600715-1"/>
    </source>
</evidence>
<keyword evidence="4 8" id="KW-0812">Transmembrane</keyword>
<keyword evidence="6 8" id="KW-0472">Membrane</keyword>
<evidence type="ECO:0000256" key="3">
    <source>
        <dbReference type="ARBA" id="ARBA00022679"/>
    </source>
</evidence>
<feature type="transmembrane region" description="Helical" evidence="8">
    <location>
        <begin position="74"/>
        <end position="90"/>
    </location>
</feature>
<feature type="transmembrane region" description="Helical" evidence="8">
    <location>
        <begin position="308"/>
        <end position="327"/>
    </location>
</feature>
<dbReference type="PANTHER" id="PTHR22926">
    <property type="entry name" value="PHOSPHO-N-ACETYLMURAMOYL-PENTAPEPTIDE-TRANSFERASE"/>
    <property type="match status" value="1"/>
</dbReference>
<feature type="transmembrane region" description="Helical" evidence="8">
    <location>
        <begin position="102"/>
        <end position="122"/>
    </location>
</feature>
<keyword evidence="7" id="KW-0460">Magnesium</keyword>
<comment type="subcellular location">
    <subcellularLocation>
        <location evidence="1">Cell membrane</location>
        <topology evidence="1">Multi-pass membrane protein</topology>
    </subcellularLocation>
</comment>
<proteinExistence type="predicted"/>
<name>A0A0G0TMD7_9BACT</name>
<evidence type="ECO:0000256" key="4">
    <source>
        <dbReference type="ARBA" id="ARBA00022692"/>
    </source>
</evidence>
<feature type="transmembrane region" description="Helical" evidence="8">
    <location>
        <begin position="181"/>
        <end position="201"/>
    </location>
</feature>
<dbReference type="CDD" id="cd06853">
    <property type="entry name" value="GT_WecA_like"/>
    <property type="match status" value="1"/>
</dbReference>
<keyword evidence="2" id="KW-1003">Cell membrane</keyword>
<dbReference type="PATRIC" id="fig|1618408.3.peg.162"/>
<evidence type="ECO:0000256" key="1">
    <source>
        <dbReference type="ARBA" id="ARBA00004651"/>
    </source>
</evidence>
<evidence type="ECO:0000256" key="2">
    <source>
        <dbReference type="ARBA" id="ARBA00022475"/>
    </source>
</evidence>
<dbReference type="GO" id="GO:0044038">
    <property type="term" value="P:cell wall macromolecule biosynthetic process"/>
    <property type="evidence" value="ECO:0007669"/>
    <property type="project" value="TreeGrafter"/>
</dbReference>
<comment type="cofactor">
    <cofactor evidence="7">
        <name>Mg(2+)</name>
        <dbReference type="ChEBI" id="CHEBI:18420"/>
    </cofactor>
</comment>
<dbReference type="GO" id="GO:0009103">
    <property type="term" value="P:lipopolysaccharide biosynthetic process"/>
    <property type="evidence" value="ECO:0007669"/>
    <property type="project" value="TreeGrafter"/>
</dbReference>
<evidence type="ECO:0000313" key="10">
    <source>
        <dbReference type="Proteomes" id="UP000034292"/>
    </source>
</evidence>
<feature type="transmembrane region" description="Helical" evidence="8">
    <location>
        <begin position="41"/>
        <end position="62"/>
    </location>
</feature>
<reference evidence="9 10" key="1">
    <citation type="journal article" date="2015" name="Nature">
        <title>rRNA introns, odd ribosomes, and small enigmatic genomes across a large radiation of phyla.</title>
        <authorList>
            <person name="Brown C.T."/>
            <person name="Hug L.A."/>
            <person name="Thomas B.C."/>
            <person name="Sharon I."/>
            <person name="Castelle C.J."/>
            <person name="Singh A."/>
            <person name="Wilkins M.J."/>
            <person name="Williams K.H."/>
            <person name="Banfield J.F."/>
        </authorList>
    </citation>
    <scope>NUCLEOTIDE SEQUENCE [LARGE SCALE GENOMIC DNA]</scope>
</reference>
<protein>
    <submittedName>
        <fullName evidence="9">Glycosyl transferase, family 4, conserved region</fullName>
    </submittedName>
</protein>
<evidence type="ECO:0000313" key="9">
    <source>
        <dbReference type="EMBL" id="KKR78184.1"/>
    </source>
</evidence>
<dbReference type="GO" id="GO:0046872">
    <property type="term" value="F:metal ion binding"/>
    <property type="evidence" value="ECO:0007669"/>
    <property type="project" value="UniProtKB-KW"/>
</dbReference>
<dbReference type="GO" id="GO:0016780">
    <property type="term" value="F:phosphotransferase activity, for other substituted phosphate groups"/>
    <property type="evidence" value="ECO:0007669"/>
    <property type="project" value="InterPro"/>
</dbReference>
<keyword evidence="7" id="KW-0479">Metal-binding</keyword>
<dbReference type="Pfam" id="PF00953">
    <property type="entry name" value="Glycos_transf_4"/>
    <property type="match status" value="1"/>
</dbReference>
<feature type="transmembrane region" description="Helical" evidence="8">
    <location>
        <begin position="213"/>
        <end position="230"/>
    </location>
</feature>
<dbReference type="GO" id="GO:0005886">
    <property type="term" value="C:plasma membrane"/>
    <property type="evidence" value="ECO:0007669"/>
    <property type="project" value="UniProtKB-SubCell"/>
</dbReference>